<dbReference type="SUPFAM" id="SSF52540">
    <property type="entry name" value="P-loop containing nucleoside triphosphate hydrolases"/>
    <property type="match status" value="2"/>
</dbReference>
<dbReference type="InterPro" id="IPR030665">
    <property type="entry name" value="KaiC"/>
</dbReference>
<dbReference type="CDD" id="cd01124">
    <property type="entry name" value="KaiC-like"/>
    <property type="match status" value="1"/>
</dbReference>
<dbReference type="PANTHER" id="PTHR42926:SF1">
    <property type="entry name" value="CIRCADIAN CLOCK OSCILLATOR PROTEIN KAIC 1"/>
    <property type="match status" value="1"/>
</dbReference>
<keyword evidence="5" id="KW-0418">Kinase</keyword>
<reference evidence="9" key="1">
    <citation type="journal article" date="2019" name="Int. J. Syst. Evol. Microbiol.">
        <title>The Global Catalogue of Microorganisms (GCM) 10K type strain sequencing project: providing services to taxonomists for standard genome sequencing and annotation.</title>
        <authorList>
            <consortium name="The Broad Institute Genomics Platform"/>
            <consortium name="The Broad Institute Genome Sequencing Center for Infectious Disease"/>
            <person name="Wu L."/>
            <person name="Ma J."/>
        </authorList>
    </citation>
    <scope>NUCLEOTIDE SEQUENCE [LARGE SCALE GENOMIC DNA]</scope>
    <source>
        <strain evidence="9">CCM 2767</strain>
    </source>
</reference>
<dbReference type="Proteomes" id="UP000642180">
    <property type="component" value="Unassembled WGS sequence"/>
</dbReference>
<dbReference type="EC" id="2.7.11.1" evidence="1"/>
<gene>
    <name evidence="8" type="ORF">GCM10008066_30050</name>
</gene>
<dbReference type="GO" id="GO:0005524">
    <property type="term" value="F:ATP binding"/>
    <property type="evidence" value="ECO:0007669"/>
    <property type="project" value="InterPro"/>
</dbReference>
<evidence type="ECO:0000256" key="2">
    <source>
        <dbReference type="ARBA" id="ARBA00022553"/>
    </source>
</evidence>
<dbReference type="Pfam" id="PF06745">
    <property type="entry name" value="ATPase"/>
    <property type="match status" value="2"/>
</dbReference>
<dbReference type="InterPro" id="IPR051347">
    <property type="entry name" value="Circadian_clock_KaiC-rel"/>
</dbReference>
<feature type="domain" description="KaiC" evidence="7">
    <location>
        <begin position="249"/>
        <end position="482"/>
    </location>
</feature>
<evidence type="ECO:0000256" key="3">
    <source>
        <dbReference type="ARBA" id="ARBA00022679"/>
    </source>
</evidence>
<dbReference type="EMBL" id="BMDI01000004">
    <property type="protein sequence ID" value="GGI21638.1"/>
    <property type="molecule type" value="Genomic_DNA"/>
</dbReference>
<evidence type="ECO:0000256" key="4">
    <source>
        <dbReference type="ARBA" id="ARBA00022737"/>
    </source>
</evidence>
<evidence type="ECO:0000256" key="5">
    <source>
        <dbReference type="ARBA" id="ARBA00022777"/>
    </source>
</evidence>
<dbReference type="InterPro" id="IPR027417">
    <property type="entry name" value="P-loop_NTPase"/>
</dbReference>
<keyword evidence="6" id="KW-0378">Hydrolase</keyword>
<evidence type="ECO:0000259" key="7">
    <source>
        <dbReference type="PROSITE" id="PS51146"/>
    </source>
</evidence>
<dbReference type="InterPro" id="IPR014774">
    <property type="entry name" value="KaiC-like_dom"/>
</dbReference>
<evidence type="ECO:0000313" key="8">
    <source>
        <dbReference type="EMBL" id="GGI21638.1"/>
    </source>
</evidence>
<sequence length="485" mass="52834">MTTSASTQSQGRIQLMETGIPGFDEIVGGGLPKHSLYLIQGLAGSGKTTLACQMGFAHAKKGEKVLILTLIAESHAKMINHVSNFSFYDETLIGNQIMFHGAYPSLARGGLRELLKLITASLSEQKPSILLVDGFRSIRNSSPSDLDLSEFMHSLNSLVASMGCTTFLLSPIEGNIPDSENTLVDGLIELSQYEQGMRLVREVKVFKMRGANHLLGKHAFAVRPEGIVMYPRLETIVGKKNAPPAATGNYISTGILSLDRVVGGGIVQASVTNLLGSPGVGKTSMGLHFIDQGLKNGEPGLIVGFYESPQRLIEKARRIGIDLATPVARGQLEIMWQLPLEVLPDELASCILDTVRQRGVRRLFIDGVEGIRQICMHPGRAPSFMIALLNELRVKDVTTFVTEQLNYITDPGRGNDSSASALYENILLLEFVEHNDAHLRQMSVMKLRENGYDNANHLVIISDQGVTIDGYISDIKSGKQADQPQ</sequence>
<dbReference type="InterPro" id="IPR010624">
    <property type="entry name" value="KaiC_dom"/>
</dbReference>
<proteinExistence type="predicted"/>
<comment type="caution">
    <text evidence="8">The sequence shown here is derived from an EMBL/GenBank/DDBJ whole genome shotgun (WGS) entry which is preliminary data.</text>
</comment>
<dbReference type="AlphaFoldDB" id="A0A8J3F2M5"/>
<protein>
    <recommendedName>
        <fullName evidence="1">non-specific serine/threonine protein kinase</fullName>
        <ecNumber evidence="1">2.7.11.1</ecNumber>
    </recommendedName>
</protein>
<evidence type="ECO:0000256" key="1">
    <source>
        <dbReference type="ARBA" id="ARBA00012513"/>
    </source>
</evidence>
<evidence type="ECO:0000313" key="9">
    <source>
        <dbReference type="Proteomes" id="UP000642180"/>
    </source>
</evidence>
<keyword evidence="3" id="KW-0808">Transferase</keyword>
<dbReference type="PROSITE" id="PS51146">
    <property type="entry name" value="KAIC"/>
    <property type="match status" value="2"/>
</dbReference>
<keyword evidence="2" id="KW-0597">Phosphoprotein</keyword>
<accession>A0A8J3F2M5</accession>
<keyword evidence="4" id="KW-0677">Repeat</keyword>
<keyword evidence="9" id="KW-1185">Reference proteome</keyword>
<dbReference type="GO" id="GO:0004674">
    <property type="term" value="F:protein serine/threonine kinase activity"/>
    <property type="evidence" value="ECO:0007669"/>
    <property type="project" value="UniProtKB-EC"/>
</dbReference>
<evidence type="ECO:0000256" key="6">
    <source>
        <dbReference type="ARBA" id="ARBA00022801"/>
    </source>
</evidence>
<dbReference type="PANTHER" id="PTHR42926">
    <property type="match status" value="1"/>
</dbReference>
<dbReference type="PIRSF" id="PIRSF039117">
    <property type="entry name" value="KaiC"/>
    <property type="match status" value="1"/>
</dbReference>
<organism evidence="8 9">
    <name type="scientific">Oxalicibacterium faecigallinarum</name>
    <dbReference type="NCBI Taxonomy" id="573741"/>
    <lineage>
        <taxon>Bacteria</taxon>
        <taxon>Pseudomonadati</taxon>
        <taxon>Pseudomonadota</taxon>
        <taxon>Betaproteobacteria</taxon>
        <taxon>Burkholderiales</taxon>
        <taxon>Oxalobacteraceae</taxon>
        <taxon>Oxalicibacterium</taxon>
    </lineage>
</organism>
<dbReference type="PRINTS" id="PR01874">
    <property type="entry name" value="DNAREPAIRADA"/>
</dbReference>
<name>A0A8J3F2M5_9BURK</name>
<dbReference type="Gene3D" id="3.40.50.300">
    <property type="entry name" value="P-loop containing nucleotide triphosphate hydrolases"/>
    <property type="match status" value="2"/>
</dbReference>
<feature type="domain" description="KaiC" evidence="7">
    <location>
        <begin position="14"/>
        <end position="243"/>
    </location>
</feature>
<dbReference type="RefSeq" id="WP_229726444.1">
    <property type="nucleotide sequence ID" value="NZ_BMDI01000004.1"/>
</dbReference>
<dbReference type="GO" id="GO:0016787">
    <property type="term" value="F:hydrolase activity"/>
    <property type="evidence" value="ECO:0007669"/>
    <property type="project" value="UniProtKB-KW"/>
</dbReference>